<sequence>MKKFIVPAVLLVLAIALFAFLKADPFEPKLDGGRYLAIREEIDEADMAVFAAAEDPAAKEIAIKTRDSLWGVLIAMRNLEPEGKATKSEVTENAKSEKENSSSNAFLFIIGGLILLIVILGGVFLFLRNRQEAITRQLEKIREENRFKTPKGGLDDPTFVDRTRVHRRSIIDDVTNPESGNANSQQEAKDATVPADDVEFENAKGEIERPVLRPTAKERITKAFQSLSDTLTGLTVPKGVHRDPDKTIKYKAQSHNTIYTTAVPKPNPLEMTRFDRERQDKEKVLQLNRRGLTPSEIARRTQLSEEQVETVIRIKRETGE</sequence>
<feature type="compositionally biased region" description="Polar residues" evidence="1">
    <location>
        <begin position="176"/>
        <end position="186"/>
    </location>
</feature>
<keyword evidence="2" id="KW-0812">Transmembrane</keyword>
<feature type="region of interest" description="Disordered" evidence="1">
    <location>
        <begin position="174"/>
        <end position="194"/>
    </location>
</feature>
<gene>
    <name evidence="3" type="ORF">B0H50_11212</name>
</gene>
<dbReference type="RefSeq" id="WP_106198874.1">
    <property type="nucleotide sequence ID" value="NZ_JAXEIU010000020.1"/>
</dbReference>
<evidence type="ECO:0000313" key="3">
    <source>
        <dbReference type="EMBL" id="PWL00142.1"/>
    </source>
</evidence>
<accession>A0ABX5LKD1</accession>
<keyword evidence="2" id="KW-0472">Membrane</keyword>
<feature type="transmembrane region" description="Helical" evidence="2">
    <location>
        <begin position="105"/>
        <end position="127"/>
    </location>
</feature>
<evidence type="ECO:0000313" key="4">
    <source>
        <dbReference type="Proteomes" id="UP000245523"/>
    </source>
</evidence>
<dbReference type="EMBL" id="QGHD01000012">
    <property type="protein sequence ID" value="PWL00142.1"/>
    <property type="molecule type" value="Genomic_DNA"/>
</dbReference>
<keyword evidence="4" id="KW-1185">Reference proteome</keyword>
<protein>
    <recommendedName>
        <fullName evidence="5">Helix-turn-helix domain-containing protein</fullName>
    </recommendedName>
</protein>
<keyword evidence="2" id="KW-1133">Transmembrane helix</keyword>
<name>A0ABX5LKD1_9BACT</name>
<reference evidence="3 4" key="1">
    <citation type="submission" date="2018-05" db="EMBL/GenBank/DDBJ databases">
        <title>Animal gut microbial communities from fecal samples from Wisconsin, USA.</title>
        <authorList>
            <person name="Neumann A."/>
        </authorList>
    </citation>
    <scope>NUCLEOTIDE SEQUENCE [LARGE SCALE GENOMIC DNA]</scope>
    <source>
        <strain evidence="3 4">UWS4</strain>
    </source>
</reference>
<evidence type="ECO:0000256" key="1">
    <source>
        <dbReference type="SAM" id="MobiDB-lite"/>
    </source>
</evidence>
<proteinExistence type="predicted"/>
<evidence type="ECO:0008006" key="5">
    <source>
        <dbReference type="Google" id="ProtNLM"/>
    </source>
</evidence>
<organism evidence="3 4">
    <name type="scientific">Hallerella porci</name>
    <dbReference type="NCBI Taxonomy" id="1945871"/>
    <lineage>
        <taxon>Bacteria</taxon>
        <taxon>Pseudomonadati</taxon>
        <taxon>Fibrobacterota</taxon>
        <taxon>Fibrobacteria</taxon>
        <taxon>Fibrobacterales</taxon>
        <taxon>Fibrobacteraceae</taxon>
        <taxon>Hallerella</taxon>
    </lineage>
</organism>
<comment type="caution">
    <text evidence="3">The sequence shown here is derived from an EMBL/GenBank/DDBJ whole genome shotgun (WGS) entry which is preliminary data.</text>
</comment>
<evidence type="ECO:0000256" key="2">
    <source>
        <dbReference type="SAM" id="Phobius"/>
    </source>
</evidence>
<dbReference type="Proteomes" id="UP000245523">
    <property type="component" value="Unassembled WGS sequence"/>
</dbReference>